<comment type="caution">
    <text evidence="2">The sequence shown here is derived from an EMBL/GenBank/DDBJ whole genome shotgun (WGS) entry which is preliminary data.</text>
</comment>
<evidence type="ECO:0000313" key="2">
    <source>
        <dbReference type="EMBL" id="MBM7703539.1"/>
    </source>
</evidence>
<keyword evidence="1" id="KW-0472">Membrane</keyword>
<proteinExistence type="predicted"/>
<keyword evidence="1" id="KW-0812">Transmembrane</keyword>
<dbReference type="RefSeq" id="WP_205187509.1">
    <property type="nucleotide sequence ID" value="NZ_JAFBFC010000004.1"/>
</dbReference>
<feature type="transmembrane region" description="Helical" evidence="1">
    <location>
        <begin position="71"/>
        <end position="89"/>
    </location>
</feature>
<dbReference type="EMBL" id="JAFBFC010000004">
    <property type="protein sequence ID" value="MBM7703539.1"/>
    <property type="molecule type" value="Genomic_DNA"/>
</dbReference>
<evidence type="ECO:0000313" key="3">
    <source>
        <dbReference type="Proteomes" id="UP000809829"/>
    </source>
</evidence>
<sequence length="99" mass="11483">MPTCQHCQTRWTWKQTFKRSFAFSHQMICPSCNHVQYVTKRSRIKSSFLSFIPPLILLLTTSLSIPLQVSFSLLIGAALGMFITYPFLLKLSNEEEPLW</sequence>
<organism evidence="2 3">
    <name type="scientific">Priestia iocasae</name>
    <dbReference type="NCBI Taxonomy" id="2291674"/>
    <lineage>
        <taxon>Bacteria</taxon>
        <taxon>Bacillati</taxon>
        <taxon>Bacillota</taxon>
        <taxon>Bacilli</taxon>
        <taxon>Bacillales</taxon>
        <taxon>Bacillaceae</taxon>
        <taxon>Priestia</taxon>
    </lineage>
</organism>
<dbReference type="NCBIfam" id="TIGR04104">
    <property type="entry name" value="cxxc_20_cxxc"/>
    <property type="match status" value="1"/>
</dbReference>
<keyword evidence="3" id="KW-1185">Reference proteome</keyword>
<name>A0ABS2QVM4_9BACI</name>
<accession>A0ABS2QVM4</accession>
<protein>
    <submittedName>
        <fullName evidence="2">CXXC-20-CXXC protein</fullName>
    </submittedName>
</protein>
<dbReference type="Proteomes" id="UP000809829">
    <property type="component" value="Unassembled WGS sequence"/>
</dbReference>
<evidence type="ECO:0000256" key="1">
    <source>
        <dbReference type="SAM" id="Phobius"/>
    </source>
</evidence>
<gene>
    <name evidence="2" type="ORF">JOC83_002388</name>
</gene>
<keyword evidence="1" id="KW-1133">Transmembrane helix</keyword>
<reference evidence="2 3" key="1">
    <citation type="submission" date="2021-01" db="EMBL/GenBank/DDBJ databases">
        <title>Genomic Encyclopedia of Type Strains, Phase IV (KMG-IV): sequencing the most valuable type-strain genomes for metagenomic binning, comparative biology and taxonomic classification.</title>
        <authorList>
            <person name="Goeker M."/>
        </authorList>
    </citation>
    <scope>NUCLEOTIDE SEQUENCE [LARGE SCALE GENOMIC DNA]</scope>
    <source>
        <strain evidence="2 3">DSM 104297</strain>
    </source>
</reference>
<dbReference type="InterPro" id="IPR026369">
    <property type="entry name" value="CxxC_20_CxxC"/>
</dbReference>
<feature type="transmembrane region" description="Helical" evidence="1">
    <location>
        <begin position="48"/>
        <end position="65"/>
    </location>
</feature>